<dbReference type="PANTHER" id="PTHR44591">
    <property type="entry name" value="STRESS RESPONSE REGULATOR PROTEIN 1"/>
    <property type="match status" value="1"/>
</dbReference>
<feature type="domain" description="Response regulatory" evidence="5">
    <location>
        <begin position="3"/>
        <end position="114"/>
    </location>
</feature>
<protein>
    <recommendedName>
        <fullName evidence="1">Stage 0 sporulation protein A homolog</fullName>
    </recommendedName>
</protein>
<evidence type="ECO:0000256" key="3">
    <source>
        <dbReference type="ARBA" id="ARBA00024867"/>
    </source>
</evidence>
<feature type="modified residue" description="4-aspartylphosphate" evidence="4">
    <location>
        <position position="52"/>
    </location>
</feature>
<comment type="caution">
    <text evidence="6">The sequence shown here is derived from an EMBL/GenBank/DDBJ whole genome shotgun (WGS) entry which is preliminary data.</text>
</comment>
<reference evidence="6" key="1">
    <citation type="submission" date="2020-10" db="EMBL/GenBank/DDBJ databases">
        <authorList>
            <person name="Gilroy R."/>
        </authorList>
    </citation>
    <scope>NUCLEOTIDE SEQUENCE</scope>
    <source>
        <strain evidence="6">CHK154-7741</strain>
    </source>
</reference>
<proteinExistence type="predicted"/>
<evidence type="ECO:0000256" key="2">
    <source>
        <dbReference type="ARBA" id="ARBA00022553"/>
    </source>
</evidence>
<dbReference type="SMART" id="SM00448">
    <property type="entry name" value="REC"/>
    <property type="match status" value="1"/>
</dbReference>
<comment type="function">
    <text evidence="3">May play the central regulatory role in sporulation. It may be an element of the effector pathway responsible for the activation of sporulation genes in response to nutritional stress. Spo0A may act in concert with spo0H (a sigma factor) to control the expression of some genes that are critical to the sporulation process.</text>
</comment>
<dbReference type="Gene3D" id="3.40.50.2300">
    <property type="match status" value="1"/>
</dbReference>
<reference evidence="6" key="2">
    <citation type="journal article" date="2021" name="PeerJ">
        <title>Extensive microbial diversity within the chicken gut microbiome revealed by metagenomics and culture.</title>
        <authorList>
            <person name="Gilroy R."/>
            <person name="Ravi A."/>
            <person name="Getino M."/>
            <person name="Pursley I."/>
            <person name="Horton D.L."/>
            <person name="Alikhan N.F."/>
            <person name="Baker D."/>
            <person name="Gharbi K."/>
            <person name="Hall N."/>
            <person name="Watson M."/>
            <person name="Adriaenssens E.M."/>
            <person name="Foster-Nyarko E."/>
            <person name="Jarju S."/>
            <person name="Secka A."/>
            <person name="Antonio M."/>
            <person name="Oren A."/>
            <person name="Chaudhuri R.R."/>
            <person name="La Ragione R."/>
            <person name="Hildebrand F."/>
            <person name="Pallen M.J."/>
        </authorList>
    </citation>
    <scope>NUCLEOTIDE SEQUENCE</scope>
    <source>
        <strain evidence="6">CHK154-7741</strain>
    </source>
</reference>
<dbReference type="InterPro" id="IPR050595">
    <property type="entry name" value="Bact_response_regulator"/>
</dbReference>
<dbReference type="PANTHER" id="PTHR44591:SF3">
    <property type="entry name" value="RESPONSE REGULATORY DOMAIN-CONTAINING PROTEIN"/>
    <property type="match status" value="1"/>
</dbReference>
<dbReference type="GO" id="GO:0000160">
    <property type="term" value="P:phosphorelay signal transduction system"/>
    <property type="evidence" value="ECO:0007669"/>
    <property type="project" value="InterPro"/>
</dbReference>
<dbReference type="InterPro" id="IPR011006">
    <property type="entry name" value="CheY-like_superfamily"/>
</dbReference>
<dbReference type="SUPFAM" id="SSF52172">
    <property type="entry name" value="CheY-like"/>
    <property type="match status" value="1"/>
</dbReference>
<evidence type="ECO:0000313" key="7">
    <source>
        <dbReference type="Proteomes" id="UP000886748"/>
    </source>
</evidence>
<evidence type="ECO:0000256" key="1">
    <source>
        <dbReference type="ARBA" id="ARBA00018672"/>
    </source>
</evidence>
<evidence type="ECO:0000313" key="6">
    <source>
        <dbReference type="EMBL" id="HIU91833.1"/>
    </source>
</evidence>
<evidence type="ECO:0000256" key="4">
    <source>
        <dbReference type="PROSITE-ProRule" id="PRU00169"/>
    </source>
</evidence>
<dbReference type="PROSITE" id="PS50110">
    <property type="entry name" value="RESPONSE_REGULATORY"/>
    <property type="match status" value="1"/>
</dbReference>
<dbReference type="Pfam" id="PF00072">
    <property type="entry name" value="Response_reg"/>
    <property type="match status" value="1"/>
</dbReference>
<organism evidence="6 7">
    <name type="scientific">Candidatus Limenecus avicola</name>
    <dbReference type="NCBI Taxonomy" id="2840847"/>
    <lineage>
        <taxon>Bacteria</taxon>
        <taxon>Bacillati</taxon>
        <taxon>Bacillota</taxon>
        <taxon>Clostridia</taxon>
        <taxon>Eubacteriales</taxon>
        <taxon>Clostridiaceae</taxon>
        <taxon>Clostridiaceae incertae sedis</taxon>
        <taxon>Candidatus Limenecus</taxon>
    </lineage>
</organism>
<sequence>MARILVIEDNELNLKLMKDILFAQGYEVDFACDGQDGLDKAQKSEYDLILLDIQMPVVSGYDFLKTYQKQTPVIVVSACAMENEINQAKELGCVDYISKPIQIMEFLNTVKKYV</sequence>
<name>A0A9D1MZE4_9CLOT</name>
<dbReference type="InterPro" id="IPR001789">
    <property type="entry name" value="Sig_transdc_resp-reg_receiver"/>
</dbReference>
<dbReference type="EMBL" id="DVOD01000013">
    <property type="protein sequence ID" value="HIU91833.1"/>
    <property type="molecule type" value="Genomic_DNA"/>
</dbReference>
<evidence type="ECO:0000259" key="5">
    <source>
        <dbReference type="PROSITE" id="PS50110"/>
    </source>
</evidence>
<dbReference type="AlphaFoldDB" id="A0A9D1MZE4"/>
<gene>
    <name evidence="6" type="ORF">IAD26_01720</name>
</gene>
<accession>A0A9D1MZE4</accession>
<dbReference type="Proteomes" id="UP000886748">
    <property type="component" value="Unassembled WGS sequence"/>
</dbReference>
<keyword evidence="2 4" id="KW-0597">Phosphoprotein</keyword>